<dbReference type="SMART" id="SM00490">
    <property type="entry name" value="HELICc"/>
    <property type="match status" value="1"/>
</dbReference>
<dbReference type="CDD" id="cd18793">
    <property type="entry name" value="SF2_C_SNF"/>
    <property type="match status" value="1"/>
</dbReference>
<keyword evidence="2" id="KW-0862">Zinc</keyword>
<evidence type="ECO:0000259" key="5">
    <source>
        <dbReference type="PROSITE" id="PS51194"/>
    </source>
</evidence>
<feature type="domain" description="SWIM-type" evidence="3">
    <location>
        <begin position="58"/>
        <end position="94"/>
    </location>
</feature>
<dbReference type="InterPro" id="IPR027417">
    <property type="entry name" value="P-loop_NTPase"/>
</dbReference>
<evidence type="ECO:0000259" key="3">
    <source>
        <dbReference type="PROSITE" id="PS50966"/>
    </source>
</evidence>
<gene>
    <name evidence="6" type="ORF">CYJ19_08620</name>
</gene>
<dbReference type="GO" id="GO:0005524">
    <property type="term" value="F:ATP binding"/>
    <property type="evidence" value="ECO:0007669"/>
    <property type="project" value="InterPro"/>
</dbReference>
<dbReference type="Pfam" id="PF00271">
    <property type="entry name" value="Helicase_C"/>
    <property type="match status" value="1"/>
</dbReference>
<dbReference type="SUPFAM" id="SSF52540">
    <property type="entry name" value="P-loop containing nucleoside triphosphate hydrolases"/>
    <property type="match status" value="2"/>
</dbReference>
<keyword evidence="2" id="KW-0479">Metal-binding</keyword>
<dbReference type="STRING" id="33007.HMPREF3198_01688"/>
<dbReference type="InterPro" id="IPR049730">
    <property type="entry name" value="SNF2/RAD54-like_C"/>
</dbReference>
<feature type="domain" description="Helicase C-terminal" evidence="5">
    <location>
        <begin position="845"/>
        <end position="996"/>
    </location>
</feature>
<reference evidence="6 7" key="1">
    <citation type="submission" date="2017-12" db="EMBL/GenBank/DDBJ databases">
        <title>Phylogenetic diversity of female urinary microbiome.</title>
        <authorList>
            <person name="Thomas-White K."/>
            <person name="Wolfe A.J."/>
        </authorList>
    </citation>
    <scope>NUCLEOTIDE SEQUENCE [LARGE SCALE GENOMIC DNA]</scope>
    <source>
        <strain evidence="6 7">UMB0402</strain>
    </source>
</reference>
<keyword evidence="7" id="KW-1185">Reference proteome</keyword>
<dbReference type="GO" id="GO:0004386">
    <property type="term" value="F:helicase activity"/>
    <property type="evidence" value="ECO:0007669"/>
    <property type="project" value="UniProtKB-KW"/>
</dbReference>
<dbReference type="Pfam" id="PF00176">
    <property type="entry name" value="SNF2-rel_dom"/>
    <property type="match status" value="1"/>
</dbReference>
<protein>
    <submittedName>
        <fullName evidence="6">ATP-dependent helicase</fullName>
    </submittedName>
</protein>
<dbReference type="Proteomes" id="UP000235122">
    <property type="component" value="Unassembled WGS sequence"/>
</dbReference>
<sequence>MTENLAGIAAKPFEQMLAQFGAAHWQKGNELAGRIKQLEKTPTSVEGSVFDAGRNHNVRICVSEAKGSQPFDWECDCSEGKACAHVLALLLASFDDPSWQNTLRAFSATGKVSRSGAELAVCFDLQNRKKSLALRPLKQEEEGWSTRTINWRQIVTPSVASALRGVNTSQFEALRKLCRKAHLSRSQSELKLIDLGAGAVSSLRDLLSTGVKIFVGAEDLRPIKIAQGAVLAINITGGSDWQLQFGIKIGANFYSAREVWVGPGCALLPRAGLLVPLPELGLGPMRWLSQAKTVRIPATDVGIFRSKWLPALELPYEVISADSSVDLTAQPVQRIALKVSLAQGMAQLKWKLQNVWPEQIQEDELTEVPSDLQELWEQAKLIVPDINATALEIPQLALWKKQVFTALEKIGIQVELSDQARAANLTKREVKITFSGSSKKDWLDLSVQVKIGSQQIALPTLYKALDKSLPALKMPDGTWVDLGEPQLQELRSLLEEAKLLRPDEKGLVIPKADVGWINRARQIGDFEMSGVPTFDREIKPIEKVPGLRAKLRSYQSYGVGWLAGRMENCLGGILADDMGLGKTIQLLSAVKLTKKSGTVLVVAPTSVVSTWVSEAKKFLPDLSVALVQATERRRQTSLEELARSADILITTYTLVRLEGERYRHLQWEGLILDEAQAVKNSDTATFKALHALETGWCFAVTGTPIENSLSDLHSLTSLALPGLLPSARRFRAKVVLPVEKQGEQLPLQAVRARVEPHFLRRTKEEVATDLPPKSEQVLEVELNTEHRHLYQQLLTRERAKALGLINDPKAKLSLLAALTKIRLMALDTALVKQDWQVPSAKTQELVDQLLQLVPSGHKVLVFSQFTKYLKRVRKSIEEAGLKTSYLDGSTADRARVIEEFSKGPAQVFCISLRAGGTGLTLTEADYVFIMDPWWNPAVEEQAIDRAHRLGQTKPVNVYRLVAANTVEQKVMQLKEQKKELLGQVFGNVGASLDNADIAKILGVDN</sequence>
<accession>A0A2I1IKX8</accession>
<dbReference type="RefSeq" id="WP_024332362.1">
    <property type="nucleotide sequence ID" value="NZ_JASOXK010000009.1"/>
</dbReference>
<dbReference type="GO" id="GO:0008270">
    <property type="term" value="F:zinc ion binding"/>
    <property type="evidence" value="ECO:0007669"/>
    <property type="project" value="UniProtKB-KW"/>
</dbReference>
<dbReference type="EMBL" id="PKKO01000005">
    <property type="protein sequence ID" value="PKY71777.1"/>
    <property type="molecule type" value="Genomic_DNA"/>
</dbReference>
<evidence type="ECO:0000313" key="7">
    <source>
        <dbReference type="Proteomes" id="UP000235122"/>
    </source>
</evidence>
<keyword evidence="2" id="KW-0863">Zinc-finger</keyword>
<feature type="domain" description="Helicase ATP-binding" evidence="4">
    <location>
        <begin position="563"/>
        <end position="722"/>
    </location>
</feature>
<dbReference type="AlphaFoldDB" id="A0A2I1IKX8"/>
<dbReference type="PROSITE" id="PS51194">
    <property type="entry name" value="HELICASE_CTER"/>
    <property type="match status" value="1"/>
</dbReference>
<dbReference type="InterPro" id="IPR001650">
    <property type="entry name" value="Helicase_C-like"/>
</dbReference>
<evidence type="ECO:0000256" key="1">
    <source>
        <dbReference type="ARBA" id="ARBA00022801"/>
    </source>
</evidence>
<dbReference type="InterPro" id="IPR038718">
    <property type="entry name" value="SNF2-like_sf"/>
</dbReference>
<dbReference type="GO" id="GO:0016787">
    <property type="term" value="F:hydrolase activity"/>
    <property type="evidence" value="ECO:0007669"/>
    <property type="project" value="UniProtKB-KW"/>
</dbReference>
<evidence type="ECO:0000313" key="6">
    <source>
        <dbReference type="EMBL" id="PKY71777.1"/>
    </source>
</evidence>
<evidence type="ECO:0000259" key="4">
    <source>
        <dbReference type="PROSITE" id="PS51192"/>
    </source>
</evidence>
<dbReference type="PROSITE" id="PS50966">
    <property type="entry name" value="ZF_SWIM"/>
    <property type="match status" value="1"/>
</dbReference>
<name>A0A2I1IKX8_9ACTO</name>
<dbReference type="Gene3D" id="3.40.50.300">
    <property type="entry name" value="P-loop containing nucleotide triphosphate hydrolases"/>
    <property type="match status" value="1"/>
</dbReference>
<proteinExistence type="predicted"/>
<dbReference type="InterPro" id="IPR007527">
    <property type="entry name" value="Znf_SWIM"/>
</dbReference>
<keyword evidence="1" id="KW-0378">Hydrolase</keyword>
<dbReference type="PROSITE" id="PS51192">
    <property type="entry name" value="HELICASE_ATP_BIND_1"/>
    <property type="match status" value="1"/>
</dbReference>
<organism evidence="6 7">
    <name type="scientific">Winkia neuii</name>
    <dbReference type="NCBI Taxonomy" id="33007"/>
    <lineage>
        <taxon>Bacteria</taxon>
        <taxon>Bacillati</taxon>
        <taxon>Actinomycetota</taxon>
        <taxon>Actinomycetes</taxon>
        <taxon>Actinomycetales</taxon>
        <taxon>Actinomycetaceae</taxon>
        <taxon>Winkia</taxon>
    </lineage>
</organism>
<keyword evidence="6" id="KW-0347">Helicase</keyword>
<dbReference type="SMART" id="SM00487">
    <property type="entry name" value="DEXDc"/>
    <property type="match status" value="1"/>
</dbReference>
<dbReference type="PANTHER" id="PTHR10799">
    <property type="entry name" value="SNF2/RAD54 HELICASE FAMILY"/>
    <property type="match status" value="1"/>
</dbReference>
<dbReference type="GeneID" id="35866298"/>
<keyword evidence="6" id="KW-0067">ATP-binding</keyword>
<dbReference type="InterPro" id="IPR000330">
    <property type="entry name" value="SNF2_N"/>
</dbReference>
<keyword evidence="6" id="KW-0547">Nucleotide-binding</keyword>
<comment type="caution">
    <text evidence="6">The sequence shown here is derived from an EMBL/GenBank/DDBJ whole genome shotgun (WGS) entry which is preliminary data.</text>
</comment>
<evidence type="ECO:0000256" key="2">
    <source>
        <dbReference type="PROSITE-ProRule" id="PRU00325"/>
    </source>
</evidence>
<dbReference type="InterPro" id="IPR014001">
    <property type="entry name" value="Helicase_ATP-bd"/>
</dbReference>
<dbReference type="Gene3D" id="3.40.50.10810">
    <property type="entry name" value="Tandem AAA-ATPase domain"/>
    <property type="match status" value="1"/>
</dbReference>